<accession>A0A6J4SFT3</accession>
<proteinExistence type="predicted"/>
<sequence length="77" mass="8241">MDAPRMAPITHAESRCAPSGSHRYPVPTMSRLLTAVVVLGVPALMDRGVRVTPTVVHAQPNGAIPDDVAGPQRHRRP</sequence>
<gene>
    <name evidence="2" type="ORF">AVDCRST_MAG65-2128</name>
</gene>
<protein>
    <submittedName>
        <fullName evidence="2">Uncharacterized protein</fullName>
    </submittedName>
</protein>
<evidence type="ECO:0000313" key="2">
    <source>
        <dbReference type="EMBL" id="CAA9492864.1"/>
    </source>
</evidence>
<organism evidence="2">
    <name type="scientific">uncultured Solirubrobacteraceae bacterium</name>
    <dbReference type="NCBI Taxonomy" id="1162706"/>
    <lineage>
        <taxon>Bacteria</taxon>
        <taxon>Bacillati</taxon>
        <taxon>Actinomycetota</taxon>
        <taxon>Thermoleophilia</taxon>
        <taxon>Solirubrobacterales</taxon>
        <taxon>Solirubrobacteraceae</taxon>
        <taxon>environmental samples</taxon>
    </lineage>
</organism>
<dbReference type="AlphaFoldDB" id="A0A6J4SFT3"/>
<name>A0A6J4SFT3_9ACTN</name>
<feature type="region of interest" description="Disordered" evidence="1">
    <location>
        <begin position="58"/>
        <end position="77"/>
    </location>
</feature>
<reference evidence="2" key="1">
    <citation type="submission" date="2020-02" db="EMBL/GenBank/DDBJ databases">
        <authorList>
            <person name="Meier V. D."/>
        </authorList>
    </citation>
    <scope>NUCLEOTIDE SEQUENCE</scope>
    <source>
        <strain evidence="2">AVDCRST_MAG65</strain>
    </source>
</reference>
<evidence type="ECO:0000256" key="1">
    <source>
        <dbReference type="SAM" id="MobiDB-lite"/>
    </source>
</evidence>
<dbReference type="EMBL" id="CADCVL010000368">
    <property type="protein sequence ID" value="CAA9492864.1"/>
    <property type="molecule type" value="Genomic_DNA"/>
</dbReference>
<feature type="region of interest" description="Disordered" evidence="1">
    <location>
        <begin position="1"/>
        <end position="22"/>
    </location>
</feature>